<dbReference type="AlphaFoldDB" id="A0A1Y1I0E9"/>
<accession>A0A1Y1I0E9</accession>
<protein>
    <submittedName>
        <fullName evidence="2">Uncharacterized protein</fullName>
    </submittedName>
</protein>
<keyword evidence="3" id="KW-1185">Reference proteome</keyword>
<name>A0A1Y1I0E9_KLENI</name>
<dbReference type="EMBL" id="DF237118">
    <property type="protein sequence ID" value="GAQ83923.1"/>
    <property type="molecule type" value="Genomic_DNA"/>
</dbReference>
<keyword evidence="1" id="KW-0812">Transmembrane</keyword>
<evidence type="ECO:0000256" key="1">
    <source>
        <dbReference type="SAM" id="Phobius"/>
    </source>
</evidence>
<organism evidence="2 3">
    <name type="scientific">Klebsormidium nitens</name>
    <name type="common">Green alga</name>
    <name type="synonym">Ulothrix nitens</name>
    <dbReference type="NCBI Taxonomy" id="105231"/>
    <lineage>
        <taxon>Eukaryota</taxon>
        <taxon>Viridiplantae</taxon>
        <taxon>Streptophyta</taxon>
        <taxon>Klebsormidiophyceae</taxon>
        <taxon>Klebsormidiales</taxon>
        <taxon>Klebsormidiaceae</taxon>
        <taxon>Klebsormidium</taxon>
    </lineage>
</organism>
<keyword evidence="1" id="KW-1133">Transmembrane helix</keyword>
<dbReference type="Proteomes" id="UP000054558">
    <property type="component" value="Unassembled WGS sequence"/>
</dbReference>
<evidence type="ECO:0000313" key="3">
    <source>
        <dbReference type="Proteomes" id="UP000054558"/>
    </source>
</evidence>
<feature type="transmembrane region" description="Helical" evidence="1">
    <location>
        <begin position="14"/>
        <end position="34"/>
    </location>
</feature>
<proteinExistence type="predicted"/>
<sequence length="337" mass="37684">MASPLDVIPPRRWAFLWFALLLAGYCVYCGLLIARAYKLQKFPLVVSQVDTTVPIRMPYVALCADAGSQFTYDTSPCIQPEFYICQVAQRLLVSSPNPPFRFGGVNYSAAEQWFKPCPGRDSEGTLPFSQNGDEYYSNCVWEPLPELGFFCMGFDLTALSLDPAKEKDKASLKVAATLQMDFYSINNPTNKPWTCTSSFCPKLTAWLGASRADVITVARQGLQGGDLGLKVSKTEAGVRHMYIFPHAWTTMKLQPIGKKFLSGLQTYGFAQPTLTSQQRVDLNNNTAFQILMELPDEGVLYEVEQTPWLPLFSQLSGSWVIRLAPPLFDVFSRSFVQ</sequence>
<keyword evidence="1" id="KW-0472">Membrane</keyword>
<gene>
    <name evidence="2" type="ORF">KFL_001690010</name>
</gene>
<reference evidence="2 3" key="1">
    <citation type="journal article" date="2014" name="Nat. Commun.">
        <title>Klebsormidium flaccidum genome reveals primary factors for plant terrestrial adaptation.</title>
        <authorList>
            <person name="Hori K."/>
            <person name="Maruyama F."/>
            <person name="Fujisawa T."/>
            <person name="Togashi T."/>
            <person name="Yamamoto N."/>
            <person name="Seo M."/>
            <person name="Sato S."/>
            <person name="Yamada T."/>
            <person name="Mori H."/>
            <person name="Tajima N."/>
            <person name="Moriyama T."/>
            <person name="Ikeuchi M."/>
            <person name="Watanabe M."/>
            <person name="Wada H."/>
            <person name="Kobayashi K."/>
            <person name="Saito M."/>
            <person name="Masuda T."/>
            <person name="Sasaki-Sekimoto Y."/>
            <person name="Mashiguchi K."/>
            <person name="Awai K."/>
            <person name="Shimojima M."/>
            <person name="Masuda S."/>
            <person name="Iwai M."/>
            <person name="Nobusawa T."/>
            <person name="Narise T."/>
            <person name="Kondo S."/>
            <person name="Saito H."/>
            <person name="Sato R."/>
            <person name="Murakawa M."/>
            <person name="Ihara Y."/>
            <person name="Oshima-Yamada Y."/>
            <person name="Ohtaka K."/>
            <person name="Satoh M."/>
            <person name="Sonobe K."/>
            <person name="Ishii M."/>
            <person name="Ohtani R."/>
            <person name="Kanamori-Sato M."/>
            <person name="Honoki R."/>
            <person name="Miyazaki D."/>
            <person name="Mochizuki H."/>
            <person name="Umetsu J."/>
            <person name="Higashi K."/>
            <person name="Shibata D."/>
            <person name="Kamiya Y."/>
            <person name="Sato N."/>
            <person name="Nakamura Y."/>
            <person name="Tabata S."/>
            <person name="Ida S."/>
            <person name="Kurokawa K."/>
            <person name="Ohta H."/>
        </authorList>
    </citation>
    <scope>NUCLEOTIDE SEQUENCE [LARGE SCALE GENOMIC DNA]</scope>
    <source>
        <strain evidence="2 3">NIES-2285</strain>
    </source>
</reference>
<evidence type="ECO:0000313" key="2">
    <source>
        <dbReference type="EMBL" id="GAQ83923.1"/>
    </source>
</evidence>